<evidence type="ECO:0000313" key="2">
    <source>
        <dbReference type="Proteomes" id="UP001164929"/>
    </source>
</evidence>
<dbReference type="EMBL" id="JAQIZT010000014">
    <property type="protein sequence ID" value="KAJ6973126.1"/>
    <property type="molecule type" value="Genomic_DNA"/>
</dbReference>
<gene>
    <name evidence="1" type="ORF">NC653_033456</name>
</gene>
<protein>
    <submittedName>
        <fullName evidence="1">Uncharacterized protein</fullName>
    </submittedName>
</protein>
<organism evidence="1 2">
    <name type="scientific">Populus alba x Populus x berolinensis</name>
    <dbReference type="NCBI Taxonomy" id="444605"/>
    <lineage>
        <taxon>Eukaryota</taxon>
        <taxon>Viridiplantae</taxon>
        <taxon>Streptophyta</taxon>
        <taxon>Embryophyta</taxon>
        <taxon>Tracheophyta</taxon>
        <taxon>Spermatophyta</taxon>
        <taxon>Magnoliopsida</taxon>
        <taxon>eudicotyledons</taxon>
        <taxon>Gunneridae</taxon>
        <taxon>Pentapetalae</taxon>
        <taxon>rosids</taxon>
        <taxon>fabids</taxon>
        <taxon>Malpighiales</taxon>
        <taxon>Salicaceae</taxon>
        <taxon>Saliceae</taxon>
        <taxon>Populus</taxon>
    </lineage>
</organism>
<accession>A0AAD6LTY1</accession>
<dbReference type="AlphaFoldDB" id="A0AAD6LTY1"/>
<proteinExistence type="predicted"/>
<keyword evidence="2" id="KW-1185">Reference proteome</keyword>
<dbReference type="Proteomes" id="UP001164929">
    <property type="component" value="Chromosome 14"/>
</dbReference>
<evidence type="ECO:0000313" key="1">
    <source>
        <dbReference type="EMBL" id="KAJ6973126.1"/>
    </source>
</evidence>
<sequence length="111" mass="12751">MIQKGEAARVTTWKTNFSGLAECWTVEEMTTEAARTLSVRRTTWWKDGSVRRETYSGGDDFIMPWNTRLKLYVRKGSLVIDDVFAPSLLEKIVKPNEETVIITAQNRSEVH</sequence>
<reference evidence="1" key="1">
    <citation type="journal article" date="2023" name="Mol. Ecol. Resour.">
        <title>Chromosome-level genome assembly of a triploid poplar Populus alba 'Berolinensis'.</title>
        <authorList>
            <person name="Chen S."/>
            <person name="Yu Y."/>
            <person name="Wang X."/>
            <person name="Wang S."/>
            <person name="Zhang T."/>
            <person name="Zhou Y."/>
            <person name="He R."/>
            <person name="Meng N."/>
            <person name="Wang Y."/>
            <person name="Liu W."/>
            <person name="Liu Z."/>
            <person name="Liu J."/>
            <person name="Guo Q."/>
            <person name="Huang H."/>
            <person name="Sederoff R.R."/>
            <person name="Wang G."/>
            <person name="Qu G."/>
            <person name="Chen S."/>
        </authorList>
    </citation>
    <scope>NUCLEOTIDE SEQUENCE</scope>
    <source>
        <strain evidence="1">SC-2020</strain>
    </source>
</reference>
<name>A0AAD6LTY1_9ROSI</name>
<comment type="caution">
    <text evidence="1">The sequence shown here is derived from an EMBL/GenBank/DDBJ whole genome shotgun (WGS) entry which is preliminary data.</text>
</comment>